<proteinExistence type="predicted"/>
<dbReference type="Pfam" id="PF13489">
    <property type="entry name" value="Methyltransf_23"/>
    <property type="match status" value="1"/>
</dbReference>
<name>A0A498PZX5_9MYCO</name>
<dbReference type="RefSeq" id="WP_244603885.1">
    <property type="nucleotide sequence ID" value="NZ_UPHP01000057.1"/>
</dbReference>
<dbReference type="GO" id="GO:0032259">
    <property type="term" value="P:methylation"/>
    <property type="evidence" value="ECO:0007669"/>
    <property type="project" value="UniProtKB-KW"/>
</dbReference>
<dbReference type="EC" id="2.1.1.-" evidence="1"/>
<accession>A0A498PZX5</accession>
<organism evidence="1 2">
    <name type="scientific">Mycobacterium attenuatum</name>
    <dbReference type="NCBI Taxonomy" id="2341086"/>
    <lineage>
        <taxon>Bacteria</taxon>
        <taxon>Bacillati</taxon>
        <taxon>Actinomycetota</taxon>
        <taxon>Actinomycetes</taxon>
        <taxon>Mycobacteriales</taxon>
        <taxon>Mycobacteriaceae</taxon>
        <taxon>Mycobacterium</taxon>
    </lineage>
</organism>
<dbReference type="PANTHER" id="PTHR43861">
    <property type="entry name" value="TRANS-ACONITATE 2-METHYLTRANSFERASE-RELATED"/>
    <property type="match status" value="1"/>
</dbReference>
<dbReference type="Gene3D" id="3.40.50.150">
    <property type="entry name" value="Vaccinia Virus protein VP39"/>
    <property type="match status" value="1"/>
</dbReference>
<dbReference type="GO" id="GO:0008168">
    <property type="term" value="F:methyltransferase activity"/>
    <property type="evidence" value="ECO:0007669"/>
    <property type="project" value="UniProtKB-KW"/>
</dbReference>
<reference evidence="1 2" key="1">
    <citation type="submission" date="2018-09" db="EMBL/GenBank/DDBJ databases">
        <authorList>
            <person name="Tagini F."/>
        </authorList>
    </citation>
    <scope>NUCLEOTIDE SEQUENCE [LARGE SCALE GENOMIC DNA]</scope>
    <source>
        <strain evidence="1 2">MK136</strain>
    </source>
</reference>
<dbReference type="CDD" id="cd02440">
    <property type="entry name" value="AdoMet_MTases"/>
    <property type="match status" value="1"/>
</dbReference>
<protein>
    <submittedName>
        <fullName evidence="1">Putative S-adenosylmethionine-dependent methyltransferase/MSMEI_2290</fullName>
        <ecNumber evidence="1">2.1.1.-</ecNumber>
    </submittedName>
</protein>
<sequence>MIRILPESKSVTEYYGHKRPEMLKFIPADAQRVLELGCGQGVFSAQLRKGRGAEVWGIEYNENAARRAADVLDHVLAGDANRRIAELPDGYFDAIVCNDVLEHLVNPLETLAQLRGKLKPDGVVVASIPNIRYLPALGKVVFRKDFPQEDFGIFDRTHLRFFTRSSIVRMFEDAGYAVQRIKGINPFLGPFGALFILLSGGYFADGVFLQYACVATPAFGGVDIAGPQAV</sequence>
<dbReference type="EMBL" id="UPHP01000057">
    <property type="protein sequence ID" value="VBA38339.1"/>
    <property type="molecule type" value="Genomic_DNA"/>
</dbReference>
<dbReference type="InterPro" id="IPR029063">
    <property type="entry name" value="SAM-dependent_MTases_sf"/>
</dbReference>
<gene>
    <name evidence="1" type="ORF">LAUMK136_02405</name>
</gene>
<dbReference type="AlphaFoldDB" id="A0A498PZX5"/>
<evidence type="ECO:0000313" key="1">
    <source>
        <dbReference type="EMBL" id="VBA38339.1"/>
    </source>
</evidence>
<keyword evidence="1" id="KW-0808">Transferase</keyword>
<dbReference type="Proteomes" id="UP000273307">
    <property type="component" value="Unassembled WGS sequence"/>
</dbReference>
<dbReference type="PANTHER" id="PTHR43861:SF6">
    <property type="entry name" value="METHYLTRANSFERASE TYPE 11"/>
    <property type="match status" value="1"/>
</dbReference>
<keyword evidence="1" id="KW-0489">Methyltransferase</keyword>
<keyword evidence="2" id="KW-1185">Reference proteome</keyword>
<evidence type="ECO:0000313" key="2">
    <source>
        <dbReference type="Proteomes" id="UP000273307"/>
    </source>
</evidence>
<dbReference type="SUPFAM" id="SSF53335">
    <property type="entry name" value="S-adenosyl-L-methionine-dependent methyltransferases"/>
    <property type="match status" value="1"/>
</dbReference>